<dbReference type="Proteomes" id="UP000315295">
    <property type="component" value="Unassembled WGS sequence"/>
</dbReference>
<organism evidence="1 2">
    <name type="scientific">Malus baccata</name>
    <name type="common">Siberian crab apple</name>
    <name type="synonym">Pyrus baccata</name>
    <dbReference type="NCBI Taxonomy" id="106549"/>
    <lineage>
        <taxon>Eukaryota</taxon>
        <taxon>Viridiplantae</taxon>
        <taxon>Streptophyta</taxon>
        <taxon>Embryophyta</taxon>
        <taxon>Tracheophyta</taxon>
        <taxon>Spermatophyta</taxon>
        <taxon>Magnoliopsida</taxon>
        <taxon>eudicotyledons</taxon>
        <taxon>Gunneridae</taxon>
        <taxon>Pentapetalae</taxon>
        <taxon>rosids</taxon>
        <taxon>fabids</taxon>
        <taxon>Rosales</taxon>
        <taxon>Rosaceae</taxon>
        <taxon>Amygdaloideae</taxon>
        <taxon>Maleae</taxon>
        <taxon>Malus</taxon>
    </lineage>
</organism>
<gene>
    <name evidence="1" type="ORF">C1H46_015324</name>
</gene>
<dbReference type="EMBL" id="VIEB01000243">
    <property type="protein sequence ID" value="TQD99057.1"/>
    <property type="molecule type" value="Genomic_DNA"/>
</dbReference>
<dbReference type="AlphaFoldDB" id="A0A540MJU4"/>
<evidence type="ECO:0000313" key="2">
    <source>
        <dbReference type="Proteomes" id="UP000315295"/>
    </source>
</evidence>
<proteinExistence type="predicted"/>
<comment type="caution">
    <text evidence="1">The sequence shown here is derived from an EMBL/GenBank/DDBJ whole genome shotgun (WGS) entry which is preliminary data.</text>
</comment>
<reference evidence="1 2" key="1">
    <citation type="journal article" date="2019" name="G3 (Bethesda)">
        <title>Sequencing of a Wild Apple (Malus baccata) Genome Unravels the Differences Between Cultivated and Wild Apple Species Regarding Disease Resistance and Cold Tolerance.</title>
        <authorList>
            <person name="Chen X."/>
        </authorList>
    </citation>
    <scope>NUCLEOTIDE SEQUENCE [LARGE SCALE GENOMIC DNA]</scope>
    <source>
        <strain evidence="2">cv. Shandingzi</strain>
        <tissue evidence="1">Leaves</tissue>
    </source>
</reference>
<protein>
    <submittedName>
        <fullName evidence="1">Uncharacterized protein</fullName>
    </submittedName>
</protein>
<keyword evidence="2" id="KW-1185">Reference proteome</keyword>
<name>A0A540MJU4_MALBA</name>
<accession>A0A540MJU4</accession>
<dbReference type="STRING" id="106549.A0A540MJU4"/>
<evidence type="ECO:0000313" key="1">
    <source>
        <dbReference type="EMBL" id="TQD99057.1"/>
    </source>
</evidence>
<sequence length="89" mass="9544">MVVAGHSIHTFFGIKAKSPGANLEKKVFGLTDLHHGVSCNGKKLKGKVDGGGVQVVQVDLEVEDSLKILKSLLDAVSERESSGRRVFWG</sequence>